<accession>A0A194Q7E2</accession>
<keyword evidence="2" id="KW-1185">Reference proteome</keyword>
<reference evidence="1 2" key="1">
    <citation type="journal article" date="2015" name="Nat. Commun.">
        <title>Outbred genome sequencing and CRISPR/Cas9 gene editing in butterflies.</title>
        <authorList>
            <person name="Li X."/>
            <person name="Fan D."/>
            <person name="Zhang W."/>
            <person name="Liu G."/>
            <person name="Zhang L."/>
            <person name="Zhao L."/>
            <person name="Fang X."/>
            <person name="Chen L."/>
            <person name="Dong Y."/>
            <person name="Chen Y."/>
            <person name="Ding Y."/>
            <person name="Zhao R."/>
            <person name="Feng M."/>
            <person name="Zhu Y."/>
            <person name="Feng Y."/>
            <person name="Jiang X."/>
            <person name="Zhu D."/>
            <person name="Xiang H."/>
            <person name="Feng X."/>
            <person name="Li S."/>
            <person name="Wang J."/>
            <person name="Zhang G."/>
            <person name="Kronforst M.R."/>
            <person name="Wang W."/>
        </authorList>
    </citation>
    <scope>NUCLEOTIDE SEQUENCE [LARGE SCALE GENOMIC DNA]</scope>
    <source>
        <strain evidence="1">Ya'a_city_454_Px</strain>
        <tissue evidence="1">Whole body</tissue>
    </source>
</reference>
<protein>
    <submittedName>
        <fullName evidence="1">Uncharacterized protein</fullName>
    </submittedName>
</protein>
<dbReference type="AlphaFoldDB" id="A0A194Q7E2"/>
<organism evidence="1 2">
    <name type="scientific">Papilio xuthus</name>
    <name type="common">Asian swallowtail butterfly</name>
    <dbReference type="NCBI Taxonomy" id="66420"/>
    <lineage>
        <taxon>Eukaryota</taxon>
        <taxon>Metazoa</taxon>
        <taxon>Ecdysozoa</taxon>
        <taxon>Arthropoda</taxon>
        <taxon>Hexapoda</taxon>
        <taxon>Insecta</taxon>
        <taxon>Pterygota</taxon>
        <taxon>Neoptera</taxon>
        <taxon>Endopterygota</taxon>
        <taxon>Lepidoptera</taxon>
        <taxon>Glossata</taxon>
        <taxon>Ditrysia</taxon>
        <taxon>Papilionoidea</taxon>
        <taxon>Papilionidae</taxon>
        <taxon>Papilioninae</taxon>
        <taxon>Papilio</taxon>
    </lineage>
</organism>
<evidence type="ECO:0000313" key="2">
    <source>
        <dbReference type="Proteomes" id="UP000053268"/>
    </source>
</evidence>
<dbReference type="EMBL" id="KQ459324">
    <property type="protein sequence ID" value="KPJ01443.1"/>
    <property type="molecule type" value="Genomic_DNA"/>
</dbReference>
<gene>
    <name evidence="1" type="ORF">RR46_08480</name>
</gene>
<evidence type="ECO:0000313" key="1">
    <source>
        <dbReference type="EMBL" id="KPJ01443.1"/>
    </source>
</evidence>
<dbReference type="Proteomes" id="UP000053268">
    <property type="component" value="Unassembled WGS sequence"/>
</dbReference>
<name>A0A194Q7E2_PAPXU</name>
<proteinExistence type="predicted"/>
<sequence>MVKQKYSSIERDKRRNVIRPRLRPCYPHPPASLVFIGHSQEGAAARAATTKVGWVSIVRDFDAKFSTKLVYDAMYEDAARARESRPASLYNQLKAAGDASANFSASRK</sequence>